<protein>
    <submittedName>
        <fullName evidence="4">Otu domain-containing protein</fullName>
    </submittedName>
</protein>
<dbReference type="InterPro" id="IPR038765">
    <property type="entry name" value="Papain-like_cys_pep_sf"/>
</dbReference>
<dbReference type="GO" id="GO:0016579">
    <property type="term" value="P:protein deubiquitination"/>
    <property type="evidence" value="ECO:0007669"/>
    <property type="project" value="TreeGrafter"/>
</dbReference>
<dbReference type="Pfam" id="PF02338">
    <property type="entry name" value="OTU"/>
    <property type="match status" value="1"/>
</dbReference>
<reference evidence="4 5" key="1">
    <citation type="journal article" date="2018" name="Sci. Data">
        <title>The draft genome sequence of cork oak.</title>
        <authorList>
            <person name="Ramos A.M."/>
            <person name="Usie A."/>
            <person name="Barbosa P."/>
            <person name="Barros P.M."/>
            <person name="Capote T."/>
            <person name="Chaves I."/>
            <person name="Simoes F."/>
            <person name="Abreu I."/>
            <person name="Carrasquinho I."/>
            <person name="Faro C."/>
            <person name="Guimaraes J.B."/>
            <person name="Mendonca D."/>
            <person name="Nobrega F."/>
            <person name="Rodrigues L."/>
            <person name="Saibo N.J.M."/>
            <person name="Varela M.C."/>
            <person name="Egas C."/>
            <person name="Matos J."/>
            <person name="Miguel C.M."/>
            <person name="Oliveira M.M."/>
            <person name="Ricardo C.P."/>
            <person name="Goncalves S."/>
        </authorList>
    </citation>
    <scope>NUCLEOTIDE SEQUENCE [LARGE SCALE GENOMIC DNA]</scope>
    <source>
        <strain evidence="5">cv. HL8</strain>
    </source>
</reference>
<evidence type="ECO:0000313" key="5">
    <source>
        <dbReference type="Proteomes" id="UP000237347"/>
    </source>
</evidence>
<dbReference type="GO" id="GO:0004843">
    <property type="term" value="F:cysteine-type deubiquitinase activity"/>
    <property type="evidence" value="ECO:0007669"/>
    <property type="project" value="TreeGrafter"/>
</dbReference>
<dbReference type="InterPro" id="IPR050704">
    <property type="entry name" value="Peptidase_C85-like"/>
</dbReference>
<dbReference type="EMBL" id="PKMF04000421">
    <property type="protein sequence ID" value="KAK7832587.1"/>
    <property type="molecule type" value="Genomic_DNA"/>
</dbReference>
<feature type="region of interest" description="Disordered" evidence="2">
    <location>
        <begin position="1"/>
        <end position="23"/>
    </location>
</feature>
<evidence type="ECO:0000256" key="1">
    <source>
        <dbReference type="ARBA" id="ARBA00010407"/>
    </source>
</evidence>
<dbReference type="PANTHER" id="PTHR12419">
    <property type="entry name" value="OTU DOMAIN CONTAINING PROTEIN"/>
    <property type="match status" value="1"/>
</dbReference>
<gene>
    <name evidence="4" type="ORF">CFP56_026263</name>
</gene>
<organism evidence="4 5">
    <name type="scientific">Quercus suber</name>
    <name type="common">Cork oak</name>
    <dbReference type="NCBI Taxonomy" id="58331"/>
    <lineage>
        <taxon>Eukaryota</taxon>
        <taxon>Viridiplantae</taxon>
        <taxon>Streptophyta</taxon>
        <taxon>Embryophyta</taxon>
        <taxon>Tracheophyta</taxon>
        <taxon>Spermatophyta</taxon>
        <taxon>Magnoliopsida</taxon>
        <taxon>eudicotyledons</taxon>
        <taxon>Gunneridae</taxon>
        <taxon>Pentapetalae</taxon>
        <taxon>rosids</taxon>
        <taxon>fabids</taxon>
        <taxon>Fagales</taxon>
        <taxon>Fagaceae</taxon>
        <taxon>Quercus</taxon>
    </lineage>
</organism>
<dbReference type="Proteomes" id="UP000237347">
    <property type="component" value="Unassembled WGS sequence"/>
</dbReference>
<proteinExistence type="inferred from homology"/>
<accession>A0AAW0K158</accession>
<dbReference type="Gene3D" id="3.90.70.80">
    <property type="match status" value="1"/>
</dbReference>
<dbReference type="PANTHER" id="PTHR12419:SF85">
    <property type="entry name" value="OVARIAN TUMOR DOMAIN-CONTAINING DEUBIQUITINATING ENZYME 11"/>
    <property type="match status" value="1"/>
</dbReference>
<dbReference type="SUPFAM" id="SSF54001">
    <property type="entry name" value="Cysteine proteinases"/>
    <property type="match status" value="1"/>
</dbReference>
<feature type="compositionally biased region" description="Low complexity" evidence="2">
    <location>
        <begin position="8"/>
        <end position="19"/>
    </location>
</feature>
<evidence type="ECO:0000256" key="2">
    <source>
        <dbReference type="SAM" id="MobiDB-lite"/>
    </source>
</evidence>
<comment type="similarity">
    <text evidence="1">Belongs to the peptidase C85 family.</text>
</comment>
<feature type="domain" description="OTU" evidence="3">
    <location>
        <begin position="57"/>
        <end position="136"/>
    </location>
</feature>
<dbReference type="AlphaFoldDB" id="A0AAW0K158"/>
<comment type="caution">
    <text evidence="4">The sequence shown here is derived from an EMBL/GenBank/DDBJ whole genome shotgun (WGS) entry which is preliminary data.</text>
</comment>
<sequence>MDDSHINASASSSSSLSSSFQDTEDDQTIASILAEEESSKFDRRLGKRLSHLDSIPFRAVADQLFRNPDYHKHVRKQVIKQLKQCRKFYEGYVPEKYRSYVKKMKKSGEWGDHITLQAAADRFDAKICLVTSFRDTCYIEILPKDKNPTRGKYYSTRFLFKL</sequence>
<keyword evidence="5" id="KW-1185">Reference proteome</keyword>
<evidence type="ECO:0000313" key="4">
    <source>
        <dbReference type="EMBL" id="KAK7832587.1"/>
    </source>
</evidence>
<dbReference type="InterPro" id="IPR003323">
    <property type="entry name" value="OTU_dom"/>
</dbReference>
<name>A0AAW0K158_QUESU</name>
<evidence type="ECO:0000259" key="3">
    <source>
        <dbReference type="Pfam" id="PF02338"/>
    </source>
</evidence>